<accession>A0AAD5RKY4</accession>
<keyword evidence="2" id="KW-0732">Signal</keyword>
<feature type="region of interest" description="Disordered" evidence="1">
    <location>
        <begin position="170"/>
        <end position="190"/>
    </location>
</feature>
<feature type="chain" id="PRO_5042152744" evidence="2">
    <location>
        <begin position="25"/>
        <end position="190"/>
    </location>
</feature>
<organism evidence="3 4">
    <name type="scientific">Zalerion maritima</name>
    <dbReference type="NCBI Taxonomy" id="339359"/>
    <lineage>
        <taxon>Eukaryota</taxon>
        <taxon>Fungi</taxon>
        <taxon>Dikarya</taxon>
        <taxon>Ascomycota</taxon>
        <taxon>Pezizomycotina</taxon>
        <taxon>Sordariomycetes</taxon>
        <taxon>Lulworthiomycetidae</taxon>
        <taxon>Lulworthiales</taxon>
        <taxon>Lulworthiaceae</taxon>
        <taxon>Zalerion</taxon>
    </lineage>
</organism>
<sequence>MLVRPQIIGFALPFALLLASLTAAQFHPGPHDYLLTSSDLLPNSTTLKCGSIPPGNPTELTQGIMLTHHVDHNITVPVDGCINLYIGCSEPEKWHDSTIRICNLNQQPGHTLTIPETLYHDAIVADLERIKFQCRPRSYPQSPSDGISGQVFHANKTLAVEFGSVGAGCPDGSAAGESDEDGGMRNVHDA</sequence>
<evidence type="ECO:0000256" key="1">
    <source>
        <dbReference type="SAM" id="MobiDB-lite"/>
    </source>
</evidence>
<gene>
    <name evidence="3" type="ORF">MKZ38_005544</name>
</gene>
<evidence type="ECO:0000313" key="3">
    <source>
        <dbReference type="EMBL" id="KAJ2896456.1"/>
    </source>
</evidence>
<comment type="caution">
    <text evidence="3">The sequence shown here is derived from an EMBL/GenBank/DDBJ whole genome shotgun (WGS) entry which is preliminary data.</text>
</comment>
<dbReference type="EMBL" id="JAKWBI020000331">
    <property type="protein sequence ID" value="KAJ2896456.1"/>
    <property type="molecule type" value="Genomic_DNA"/>
</dbReference>
<dbReference type="Proteomes" id="UP001201980">
    <property type="component" value="Unassembled WGS sequence"/>
</dbReference>
<protein>
    <submittedName>
        <fullName evidence="3">Uncharacterized protein</fullName>
    </submittedName>
</protein>
<keyword evidence="4" id="KW-1185">Reference proteome</keyword>
<reference evidence="3" key="1">
    <citation type="submission" date="2022-07" db="EMBL/GenBank/DDBJ databases">
        <title>Draft genome sequence of Zalerion maritima ATCC 34329, a (micro)plastics degrading marine fungus.</title>
        <authorList>
            <person name="Paco A."/>
            <person name="Goncalves M.F.M."/>
            <person name="Rocha-Santos T.A.P."/>
            <person name="Alves A."/>
        </authorList>
    </citation>
    <scope>NUCLEOTIDE SEQUENCE</scope>
    <source>
        <strain evidence="3">ATCC 34329</strain>
    </source>
</reference>
<dbReference type="AlphaFoldDB" id="A0AAD5RKY4"/>
<evidence type="ECO:0000256" key="2">
    <source>
        <dbReference type="SAM" id="SignalP"/>
    </source>
</evidence>
<evidence type="ECO:0000313" key="4">
    <source>
        <dbReference type="Proteomes" id="UP001201980"/>
    </source>
</evidence>
<feature type="signal peptide" evidence="2">
    <location>
        <begin position="1"/>
        <end position="24"/>
    </location>
</feature>
<proteinExistence type="predicted"/>
<name>A0AAD5RKY4_9PEZI</name>